<evidence type="ECO:0000256" key="2">
    <source>
        <dbReference type="SAM" id="Phobius"/>
    </source>
</evidence>
<feature type="domain" description="DUF1468" evidence="3">
    <location>
        <begin position="31"/>
        <end position="175"/>
    </location>
</feature>
<evidence type="ECO:0000313" key="4">
    <source>
        <dbReference type="EMBL" id="SOZ75263.1"/>
    </source>
</evidence>
<dbReference type="EMBL" id="OFTH01000053">
    <property type="protein sequence ID" value="SOZ75263.1"/>
    <property type="molecule type" value="Genomic_DNA"/>
</dbReference>
<proteinExistence type="predicted"/>
<protein>
    <submittedName>
        <fullName evidence="4">Tripartite tricarboxylate transporter TctB family</fullName>
    </submittedName>
</protein>
<evidence type="ECO:0000313" key="5">
    <source>
        <dbReference type="EMBL" id="SPD49004.1"/>
    </source>
</evidence>
<dbReference type="EMBL" id="LT984809">
    <property type="protein sequence ID" value="SPD49004.1"/>
    <property type="molecule type" value="Genomic_DNA"/>
</dbReference>
<dbReference type="RefSeq" id="WP_197717983.1">
    <property type="nucleotide sequence ID" value="NZ_LT984809.1"/>
</dbReference>
<dbReference type="Pfam" id="PF07331">
    <property type="entry name" value="TctB"/>
    <property type="match status" value="1"/>
</dbReference>
<evidence type="ECO:0000313" key="6">
    <source>
        <dbReference type="Proteomes" id="UP000256952"/>
    </source>
</evidence>
<reference evidence="5 6" key="1">
    <citation type="submission" date="2018-01" db="EMBL/GenBank/DDBJ databases">
        <authorList>
            <person name="Gaut B.S."/>
            <person name="Morton B.R."/>
            <person name="Clegg M.T."/>
            <person name="Duvall M.R."/>
        </authorList>
    </citation>
    <scope>NUCLEOTIDE SEQUENCE [LARGE SCALE GENOMIC DNA]</scope>
    <source>
        <strain evidence="5">Cupriavidus taiwanensis STM 8555</strain>
        <plasmid evidence="5">I</plasmid>
    </source>
</reference>
<evidence type="ECO:0000256" key="1">
    <source>
        <dbReference type="SAM" id="MobiDB-lite"/>
    </source>
</evidence>
<organism evidence="4 6">
    <name type="scientific">Cupriavidus taiwanensis</name>
    <dbReference type="NCBI Taxonomy" id="164546"/>
    <lineage>
        <taxon>Bacteria</taxon>
        <taxon>Pseudomonadati</taxon>
        <taxon>Pseudomonadota</taxon>
        <taxon>Betaproteobacteria</taxon>
        <taxon>Burkholderiales</taxon>
        <taxon>Burkholderiaceae</taxon>
        <taxon>Cupriavidus</taxon>
    </lineage>
</organism>
<feature type="transmembrane region" description="Helical" evidence="2">
    <location>
        <begin position="110"/>
        <end position="140"/>
    </location>
</feature>
<evidence type="ECO:0000259" key="3">
    <source>
        <dbReference type="Pfam" id="PF07331"/>
    </source>
</evidence>
<dbReference type="AlphaFoldDB" id="A0A375EE01"/>
<feature type="transmembrane region" description="Helical" evidence="2">
    <location>
        <begin position="63"/>
        <end position="84"/>
    </location>
</feature>
<dbReference type="Proteomes" id="UP000256952">
    <property type="component" value="Unassembled WGS sequence"/>
</dbReference>
<keyword evidence="5" id="KW-0614">Plasmid</keyword>
<keyword evidence="2" id="KW-0472">Membrane</keyword>
<gene>
    <name evidence="5" type="ORF">CBM2612_P0349</name>
    <name evidence="4" type="ORF">CBM2613_U20008</name>
</gene>
<feature type="region of interest" description="Disordered" evidence="1">
    <location>
        <begin position="1"/>
        <end position="20"/>
    </location>
</feature>
<name>A0A375EE01_9BURK</name>
<geneLocation type="plasmid" evidence="5">
    <name>I</name>
</geneLocation>
<feature type="transmembrane region" description="Helical" evidence="2">
    <location>
        <begin position="27"/>
        <end position="51"/>
    </location>
</feature>
<dbReference type="InterPro" id="IPR009936">
    <property type="entry name" value="DUF1468"/>
</dbReference>
<feature type="transmembrane region" description="Helical" evidence="2">
    <location>
        <begin position="152"/>
        <end position="178"/>
    </location>
</feature>
<accession>A0A375EE01</accession>
<reference evidence="4" key="2">
    <citation type="submission" date="2018-01" db="EMBL/GenBank/DDBJ databases">
        <authorList>
            <person name="Clerissi C."/>
        </authorList>
    </citation>
    <scope>NUCLEOTIDE SEQUENCE</scope>
    <source>
        <strain evidence="4">Cupriavidus taiwanensis STM 8556</strain>
    </source>
</reference>
<keyword evidence="2" id="KW-1133">Transmembrane helix</keyword>
<sequence length="182" mass="19155">MKTSEHLQPMQFPEEDVSLDKPASPNYAHVLIGAALLACSMMLVAGALALPQDKGYTIIGAQAFPFAVAFLLFMVGVGLTWQGIKGGFRFLPAEAAAAAPLGGKQMRSALWISAGLLVNALLITQIGFVLSSTLLFVAAARAFGSNRWAKDILIGLALTVPVYLGFTQGLGVPLPALINSWI</sequence>
<keyword evidence="2" id="KW-0812">Transmembrane</keyword>